<evidence type="ECO:0000313" key="3">
    <source>
        <dbReference type="WBParaSite" id="ECPE_0000760901-mRNA-1"/>
    </source>
</evidence>
<evidence type="ECO:0000313" key="2">
    <source>
        <dbReference type="Proteomes" id="UP000272942"/>
    </source>
</evidence>
<accession>A0A183AKV8</accession>
<protein>
    <submittedName>
        <fullName evidence="3">Spectrin repeat-containing domain protein</fullName>
    </submittedName>
</protein>
<name>A0A183AKV8_9TREM</name>
<dbReference type="WBParaSite" id="ECPE_0000760901-mRNA-1">
    <property type="protein sequence ID" value="ECPE_0000760901-mRNA-1"/>
    <property type="gene ID" value="ECPE_0000760901"/>
</dbReference>
<dbReference type="Proteomes" id="UP000272942">
    <property type="component" value="Unassembled WGS sequence"/>
</dbReference>
<reference evidence="1 2" key="2">
    <citation type="submission" date="2018-11" db="EMBL/GenBank/DDBJ databases">
        <authorList>
            <consortium name="Pathogen Informatics"/>
        </authorList>
    </citation>
    <scope>NUCLEOTIDE SEQUENCE [LARGE SCALE GENOMIC DNA]</scope>
    <source>
        <strain evidence="1 2">Egypt</strain>
    </source>
</reference>
<evidence type="ECO:0000313" key="1">
    <source>
        <dbReference type="EMBL" id="VDP81530.1"/>
    </source>
</evidence>
<dbReference type="OrthoDB" id="10347165at2759"/>
<keyword evidence="2" id="KW-1185">Reference proteome</keyword>
<gene>
    <name evidence="1" type="ORF">ECPE_LOCUS7593</name>
</gene>
<sequence>MVREQRAGDLSDCEQLVDQLEKAQTKYVDWFTQLSQVQQGLANVSNMLENPQSDLWGVSLDISKDRGGLDDQIRQLAALEQDLIDRLQPGLQQLCDEVHQVGANIHGLETTQAELNDLVEVVRHKLHCLHLIRGHLKDLVERSRYELDELQKVTAKLTEFTFHVTKADTPWTESDVEQDVLGVLHRFAQDLSHRETLVTHLLDELDQVVGAKAVGPGFDRLDRRQGRSRNGKQIEQLDNELRTTWKYVSGELLVNAGETSIKTAISWHKNTIGFAQECAYLDLLVHVSEPLEGIYCIYFEDVKRTKSGIMSICEELDLH</sequence>
<organism evidence="3">
    <name type="scientific">Echinostoma caproni</name>
    <dbReference type="NCBI Taxonomy" id="27848"/>
    <lineage>
        <taxon>Eukaryota</taxon>
        <taxon>Metazoa</taxon>
        <taxon>Spiralia</taxon>
        <taxon>Lophotrochozoa</taxon>
        <taxon>Platyhelminthes</taxon>
        <taxon>Trematoda</taxon>
        <taxon>Digenea</taxon>
        <taxon>Plagiorchiida</taxon>
        <taxon>Echinostomata</taxon>
        <taxon>Echinostomatoidea</taxon>
        <taxon>Echinostomatidae</taxon>
        <taxon>Echinostoma</taxon>
    </lineage>
</organism>
<dbReference type="EMBL" id="UZAN01044820">
    <property type="protein sequence ID" value="VDP81530.1"/>
    <property type="molecule type" value="Genomic_DNA"/>
</dbReference>
<reference evidence="3" key="1">
    <citation type="submission" date="2016-06" db="UniProtKB">
        <authorList>
            <consortium name="WormBaseParasite"/>
        </authorList>
    </citation>
    <scope>IDENTIFICATION</scope>
</reference>
<proteinExistence type="predicted"/>
<dbReference type="AlphaFoldDB" id="A0A183AKV8"/>